<dbReference type="Proteomes" id="UP000296284">
    <property type="component" value="Chromosome"/>
</dbReference>
<dbReference type="EMBL" id="CP038469">
    <property type="protein sequence ID" value="QBX79935.1"/>
    <property type="molecule type" value="Genomic_DNA"/>
</dbReference>
<organism evidence="1 2">
    <name type="scientific">Citrobacter tructae</name>
    <dbReference type="NCBI Taxonomy" id="2562449"/>
    <lineage>
        <taxon>Bacteria</taxon>
        <taxon>Pseudomonadati</taxon>
        <taxon>Pseudomonadota</taxon>
        <taxon>Gammaproteobacteria</taxon>
        <taxon>Enterobacterales</taxon>
        <taxon>Enterobacteriaceae</taxon>
        <taxon>Citrobacter</taxon>
    </lineage>
</organism>
<name>A0ABX5T4E1_9ENTR</name>
<evidence type="ECO:0000313" key="1">
    <source>
        <dbReference type="EMBL" id="QBX79935.1"/>
    </source>
</evidence>
<evidence type="ECO:0000313" key="2">
    <source>
        <dbReference type="Proteomes" id="UP000296284"/>
    </source>
</evidence>
<keyword evidence="2" id="KW-1185">Reference proteome</keyword>
<dbReference type="NCBIfam" id="NF041743">
    <property type="entry name" value="RdrA"/>
    <property type="match status" value="1"/>
</dbReference>
<protein>
    <recommendedName>
        <fullName evidence="3">ATP-binding protein</fullName>
    </recommendedName>
</protein>
<reference evidence="1 2" key="1">
    <citation type="submission" date="2019-03" db="EMBL/GenBank/DDBJ databases">
        <title>Complete genome sequence of Citrobacter sp. SNU WT2 isolated from diseased rainbow trout.</title>
        <authorList>
            <person name="Oh W.T."/>
            <person name="Park S.C."/>
        </authorList>
    </citation>
    <scope>NUCLEOTIDE SEQUENCE [LARGE SCALE GENOMIC DNA]</scope>
    <source>
        <strain evidence="1 2">SNU WT2</strain>
    </source>
</reference>
<sequence>MASEIILDLDLPEYRDDFCGDGAKGEKNNLWQQQANKKMLENLARMGLEARQYKNDLQNSKTARLTSYHHAIFIHGARGAGKTVFLRNASAAWENYTAKSSQLPDLHFIDVIDPTLLNIDDRFSEVIIASIYASVEGTLNQPEISQTIKETFFQALRTLAGALGKPQEIDELRGIDRIQKYRSGIHLERDFHRFLIAAVNLMGCDALVLPIDDVDMKIDNGFAVLDDIRCLLSCPLILPLVSGDDELYRHITQKAFSNVPNNRFGVGYMAESLSNAYLTKVFPNHTRLPLQPIEQILPKLEIRYKNSGIKNTTKISNLTFPQYEELLKSTFYTLCNGQERSTDWAHPISAREVTQLIRSLPPSLLQESQHTSPDIWQKYAYWAETHHDGVALTNMETYLNIQVAQQVAQLNFSQLNAFNPILQMNRYNWARKEFISQQYNTVMDMKAHDTNQSILNSVTNSSDILRSMPALEFIMEPMFISKPVAEAKNGNPLLLALYTHHDYYSRQLNRRHHIFFSRAFEIIGWSLLAVTGNLPESFYQKDKFTAIFQDIFLRAPFYSIFAMNHTREIEESDDGLNRPDNPVDYSSHINELIEKIHNWCENKKIAELKGKNLIPLLSVIFNKVFSQLSVLRMNLIDKKKSREELLSDLARRFEYIFINALLTFTKDGLVVNTNVATGARASIVRDYTEFTKYDRTLSRNLSGVVDLTVDDDNILNLKAINESEHAELVIAMWCHPIFNIALPECYPIGDNNAADLFNENYFSKMTFTDIRDFYYKQTGNTTIKTQEVKLWASSNTEIAHNILKCMLSSRVMQSQLKENNQVSWFYRGLTQGVGEEVIS</sequence>
<evidence type="ECO:0008006" key="3">
    <source>
        <dbReference type="Google" id="ProtNLM"/>
    </source>
</evidence>
<accession>A0ABX5T4E1</accession>
<proteinExistence type="predicted"/>
<dbReference type="RefSeq" id="WP_135321983.1">
    <property type="nucleotide sequence ID" value="NZ_CP038469.1"/>
</dbReference>
<gene>
    <name evidence="1" type="ORF">E4Z61_05945</name>
</gene>